<comment type="caution">
    <text evidence="10">The sequence shown here is derived from an EMBL/GenBank/DDBJ whole genome shotgun (WGS) entry which is preliminary data.</text>
</comment>
<keyword evidence="2 8" id="KW-0699">rRNA-binding</keyword>
<evidence type="ECO:0000256" key="7">
    <source>
        <dbReference type="ARBA" id="ARBA00035172"/>
    </source>
</evidence>
<organism evidence="10 11">
    <name type="scientific">Candidatus Scatoplasma merdavium</name>
    <dbReference type="NCBI Taxonomy" id="2840932"/>
    <lineage>
        <taxon>Bacteria</taxon>
        <taxon>Bacillati</taxon>
        <taxon>Bacillota</taxon>
        <taxon>Bacilli</taxon>
        <taxon>Bacillales</taxon>
        <taxon>Candidatus Scatoplasma</taxon>
    </lineage>
</organism>
<dbReference type="SUPFAM" id="SSF74731">
    <property type="entry name" value="Ribosomal protein L20"/>
    <property type="match status" value="1"/>
</dbReference>
<evidence type="ECO:0000256" key="9">
    <source>
        <dbReference type="RuleBase" id="RU000560"/>
    </source>
</evidence>
<name>A0A9D9DA68_9BACL</name>
<keyword evidence="4 8" id="KW-0689">Ribosomal protein</keyword>
<dbReference type="NCBIfam" id="TIGR01032">
    <property type="entry name" value="rplT_bact"/>
    <property type="match status" value="1"/>
</dbReference>
<evidence type="ECO:0000256" key="5">
    <source>
        <dbReference type="ARBA" id="ARBA00023274"/>
    </source>
</evidence>
<evidence type="ECO:0000313" key="10">
    <source>
        <dbReference type="EMBL" id="MBO8414331.1"/>
    </source>
</evidence>
<dbReference type="Proteomes" id="UP000823629">
    <property type="component" value="Unassembled WGS sequence"/>
</dbReference>
<evidence type="ECO:0000256" key="2">
    <source>
        <dbReference type="ARBA" id="ARBA00022730"/>
    </source>
</evidence>
<keyword evidence="3 8" id="KW-0694">RNA-binding</keyword>
<reference evidence="10" key="1">
    <citation type="submission" date="2020-10" db="EMBL/GenBank/DDBJ databases">
        <authorList>
            <person name="Gilroy R."/>
        </authorList>
    </citation>
    <scope>NUCLEOTIDE SEQUENCE</scope>
    <source>
        <strain evidence="10">1748</strain>
    </source>
</reference>
<evidence type="ECO:0000256" key="6">
    <source>
        <dbReference type="ARBA" id="ARBA00024775"/>
    </source>
</evidence>
<dbReference type="AlphaFoldDB" id="A0A9D9DA68"/>
<evidence type="ECO:0000256" key="3">
    <source>
        <dbReference type="ARBA" id="ARBA00022884"/>
    </source>
</evidence>
<evidence type="ECO:0000256" key="1">
    <source>
        <dbReference type="ARBA" id="ARBA00007698"/>
    </source>
</evidence>
<dbReference type="GO" id="GO:1990904">
    <property type="term" value="C:ribonucleoprotein complex"/>
    <property type="evidence" value="ECO:0007669"/>
    <property type="project" value="UniProtKB-KW"/>
</dbReference>
<dbReference type="GO" id="GO:0005840">
    <property type="term" value="C:ribosome"/>
    <property type="evidence" value="ECO:0007669"/>
    <property type="project" value="UniProtKB-KW"/>
</dbReference>
<evidence type="ECO:0000256" key="8">
    <source>
        <dbReference type="HAMAP-Rule" id="MF_00382"/>
    </source>
</evidence>
<gene>
    <name evidence="8 10" type="primary">rplT</name>
    <name evidence="10" type="ORF">IAC78_02505</name>
</gene>
<keyword evidence="5 8" id="KW-0687">Ribonucleoprotein</keyword>
<comment type="function">
    <text evidence="6 8 9">Binds directly to 23S ribosomal RNA and is necessary for the in vitro assembly process of the 50S ribosomal subunit. It is not involved in the protein synthesizing functions of that subunit.</text>
</comment>
<comment type="similarity">
    <text evidence="1 8 9">Belongs to the bacterial ribosomal protein bL20 family.</text>
</comment>
<dbReference type="GO" id="GO:0019843">
    <property type="term" value="F:rRNA binding"/>
    <property type="evidence" value="ECO:0007669"/>
    <property type="project" value="UniProtKB-UniRule"/>
</dbReference>
<dbReference type="GO" id="GO:0000027">
    <property type="term" value="P:ribosomal large subunit assembly"/>
    <property type="evidence" value="ECO:0007669"/>
    <property type="project" value="UniProtKB-UniRule"/>
</dbReference>
<dbReference type="CDD" id="cd07026">
    <property type="entry name" value="Ribosomal_L20"/>
    <property type="match status" value="1"/>
</dbReference>
<evidence type="ECO:0000256" key="4">
    <source>
        <dbReference type="ARBA" id="ARBA00022980"/>
    </source>
</evidence>
<accession>A0A9D9DA68</accession>
<dbReference type="Gene3D" id="6.10.160.10">
    <property type="match status" value="1"/>
</dbReference>
<dbReference type="HAMAP" id="MF_00382">
    <property type="entry name" value="Ribosomal_bL20"/>
    <property type="match status" value="1"/>
</dbReference>
<dbReference type="InterPro" id="IPR005813">
    <property type="entry name" value="Ribosomal_bL20"/>
</dbReference>
<dbReference type="FunFam" id="1.10.1900.20:FF:000001">
    <property type="entry name" value="50S ribosomal protein L20"/>
    <property type="match status" value="1"/>
</dbReference>
<dbReference type="GO" id="GO:0003735">
    <property type="term" value="F:structural constituent of ribosome"/>
    <property type="evidence" value="ECO:0007669"/>
    <property type="project" value="InterPro"/>
</dbReference>
<dbReference type="InterPro" id="IPR049946">
    <property type="entry name" value="RIBOSOMAL_L20_CS"/>
</dbReference>
<dbReference type="PANTHER" id="PTHR10986">
    <property type="entry name" value="39S RIBOSOMAL PROTEIN L20"/>
    <property type="match status" value="1"/>
</dbReference>
<dbReference type="PRINTS" id="PR00062">
    <property type="entry name" value="RIBOSOMALL20"/>
</dbReference>
<dbReference type="EMBL" id="JADING010000070">
    <property type="protein sequence ID" value="MBO8414331.1"/>
    <property type="molecule type" value="Genomic_DNA"/>
</dbReference>
<reference evidence="10" key="2">
    <citation type="journal article" date="2021" name="PeerJ">
        <title>Extensive microbial diversity within the chicken gut microbiome revealed by metagenomics and culture.</title>
        <authorList>
            <person name="Gilroy R."/>
            <person name="Ravi A."/>
            <person name="Getino M."/>
            <person name="Pursley I."/>
            <person name="Horton D.L."/>
            <person name="Alikhan N.F."/>
            <person name="Baker D."/>
            <person name="Gharbi K."/>
            <person name="Hall N."/>
            <person name="Watson M."/>
            <person name="Adriaenssens E.M."/>
            <person name="Foster-Nyarko E."/>
            <person name="Jarju S."/>
            <person name="Secka A."/>
            <person name="Antonio M."/>
            <person name="Oren A."/>
            <person name="Chaudhuri R.R."/>
            <person name="La Ragione R."/>
            <person name="Hildebrand F."/>
            <person name="Pallen M.J."/>
        </authorList>
    </citation>
    <scope>NUCLEOTIDE SEQUENCE</scope>
    <source>
        <strain evidence="10">1748</strain>
    </source>
</reference>
<dbReference type="PROSITE" id="PS00937">
    <property type="entry name" value="RIBOSOMAL_L20"/>
    <property type="match status" value="1"/>
</dbReference>
<dbReference type="InterPro" id="IPR035566">
    <property type="entry name" value="Ribosomal_protein_bL20_C"/>
</dbReference>
<dbReference type="Pfam" id="PF00453">
    <property type="entry name" value="Ribosomal_L20"/>
    <property type="match status" value="1"/>
</dbReference>
<protein>
    <recommendedName>
        <fullName evidence="7 8">Large ribosomal subunit protein bL20</fullName>
    </recommendedName>
</protein>
<proteinExistence type="inferred from homology"/>
<evidence type="ECO:0000313" key="11">
    <source>
        <dbReference type="Proteomes" id="UP000823629"/>
    </source>
</evidence>
<dbReference type="GO" id="GO:0006412">
    <property type="term" value="P:translation"/>
    <property type="evidence" value="ECO:0007669"/>
    <property type="project" value="InterPro"/>
</dbReference>
<sequence length="117" mass="13540">MRVKGGNKHAYRKKVLKFTKGFFGSKHTLYRTANEAMIKALAYSYVGRRLRKRDFRKLWIVRINAACRNNDISYSRFMNGLKLANINLNRKVLSEIAINDPKAFTDLVETSKKALAK</sequence>
<dbReference type="Gene3D" id="1.10.1900.20">
    <property type="entry name" value="Ribosomal protein L20"/>
    <property type="match status" value="1"/>
</dbReference>